<proteinExistence type="predicted"/>
<keyword evidence="3" id="KW-1185">Reference proteome</keyword>
<dbReference type="KEGG" id="pyr:P186_2657"/>
<dbReference type="BioCyc" id="PSP1104324:GJSN-2601-MONOMER"/>
<name>G7VE71_9CREN</name>
<dbReference type="HOGENOM" id="CLU_149108_4_1_2"/>
<gene>
    <name evidence="2" type="ORF">P186_2657</name>
</gene>
<sequence>MNWLFVFGTVLVMAGVLLLVLGSAAYIFMKGGVKAEGGVVGCVVVFFVPICFGAGSESAVAVGLAGLAALIAAVLLLQWLFWRRREAAAGG</sequence>
<dbReference type="STRING" id="1104324.P186_2657"/>
<dbReference type="EMBL" id="CP003098">
    <property type="protein sequence ID" value="AET34041.1"/>
    <property type="molecule type" value="Genomic_DNA"/>
</dbReference>
<dbReference type="RefSeq" id="WP_014289866.1">
    <property type="nucleotide sequence ID" value="NC_016645.1"/>
</dbReference>
<dbReference type="Proteomes" id="UP000005867">
    <property type="component" value="Chromosome"/>
</dbReference>
<evidence type="ECO:0000313" key="3">
    <source>
        <dbReference type="Proteomes" id="UP000005867"/>
    </source>
</evidence>
<feature type="transmembrane region" description="Helical" evidence="1">
    <location>
        <begin position="6"/>
        <end position="28"/>
    </location>
</feature>
<protein>
    <submittedName>
        <fullName evidence="2">Uncharacterized protein</fullName>
    </submittedName>
</protein>
<feature type="transmembrane region" description="Helical" evidence="1">
    <location>
        <begin position="35"/>
        <end position="55"/>
    </location>
</feature>
<dbReference type="GeneID" id="11594258"/>
<keyword evidence="1" id="KW-0812">Transmembrane</keyword>
<evidence type="ECO:0000256" key="1">
    <source>
        <dbReference type="SAM" id="Phobius"/>
    </source>
</evidence>
<organism evidence="2 3">
    <name type="scientific">Pyrobaculum ferrireducens</name>
    <dbReference type="NCBI Taxonomy" id="1104324"/>
    <lineage>
        <taxon>Archaea</taxon>
        <taxon>Thermoproteota</taxon>
        <taxon>Thermoprotei</taxon>
        <taxon>Thermoproteales</taxon>
        <taxon>Thermoproteaceae</taxon>
        <taxon>Pyrobaculum</taxon>
    </lineage>
</organism>
<evidence type="ECO:0000313" key="2">
    <source>
        <dbReference type="EMBL" id="AET34041.1"/>
    </source>
</evidence>
<accession>G7VE71</accession>
<reference evidence="2 3" key="1">
    <citation type="journal article" date="2012" name="J. Bacteriol.">
        <title>Complete genome sequence of strain 1860, a crenarchaeon of the genus pyrobaculum able to grow with various electron acceptors.</title>
        <authorList>
            <person name="Mardanov A.V."/>
            <person name="Gumerov V.M."/>
            <person name="Slobodkina G.B."/>
            <person name="Beletsky A.V."/>
            <person name="Bonch-Osmolovskaya E.A."/>
            <person name="Ravin N.V."/>
            <person name="Skryabin K.G."/>
        </authorList>
    </citation>
    <scope>NUCLEOTIDE SEQUENCE [LARGE SCALE GENOMIC DNA]</scope>
    <source>
        <strain evidence="2 3">1860</strain>
    </source>
</reference>
<keyword evidence="1" id="KW-1133">Transmembrane helix</keyword>
<feature type="transmembrane region" description="Helical" evidence="1">
    <location>
        <begin position="61"/>
        <end position="82"/>
    </location>
</feature>
<dbReference type="AlphaFoldDB" id="G7VE71"/>
<keyword evidence="1" id="KW-0472">Membrane</keyword>